<keyword evidence="3" id="KW-0288">FMN</keyword>
<dbReference type="GO" id="GO:0005737">
    <property type="term" value="C:cytoplasm"/>
    <property type="evidence" value="ECO:0007669"/>
    <property type="project" value="TreeGrafter"/>
</dbReference>
<sequence>MEYDNKLVLAPMVRVGTLPLRLLAADYGADITYGEEIIDHKMVKCHRKLNGHGHLIYEINRVEILHINVENIGHDVVGYMVISASMYKAMCVIKIDKWVLDSSIIGININLSFLVCPSVKIVRKMEAYKCAKRLGSIDFVEKGTGNVVFRTCNEERNRVVFQIGTSDAVRALAAAQLVCKDVAAVDINMGCPKSFSVSGGMGAALLSKPDLIHDILTTLRRNLDTPVTCKIRLLKSPQDTVELARRIEKTGVSALAVHGRKVADRPRDPAKWDEIADVVESISIPVIANGDVFEYDDIQRIKAATGASSVMVARGALWNASIFSPHGKLPWEDVKREYVRKDGRNFLLRSLSIWFCSSKSVTNYPLMGSLSLVGMIVFAFAILYRKSLICTFRSQSILWDNDIKSTKHTLKEMIMHYSGLELPEGKAVIKSESLAVLARFYGEEEYYDFVTRNRFL</sequence>
<evidence type="ECO:0000256" key="1">
    <source>
        <dbReference type="ARBA" id="ARBA00001917"/>
    </source>
</evidence>
<organism evidence="8 9">
    <name type="scientific">Ficus carica</name>
    <name type="common">Common fig</name>
    <dbReference type="NCBI Taxonomy" id="3494"/>
    <lineage>
        <taxon>Eukaryota</taxon>
        <taxon>Viridiplantae</taxon>
        <taxon>Streptophyta</taxon>
        <taxon>Embryophyta</taxon>
        <taxon>Tracheophyta</taxon>
        <taxon>Spermatophyta</taxon>
        <taxon>Magnoliopsida</taxon>
        <taxon>eudicotyledons</taxon>
        <taxon>Gunneridae</taxon>
        <taxon>Pentapetalae</taxon>
        <taxon>rosids</taxon>
        <taxon>fabids</taxon>
        <taxon>Rosales</taxon>
        <taxon>Moraceae</taxon>
        <taxon>Ficeae</taxon>
        <taxon>Ficus</taxon>
    </lineage>
</organism>
<dbReference type="PANTHER" id="PTHR45936">
    <property type="entry name" value="TRNA-DIHYDROURIDINE(20) SYNTHASE [NAD(P)+]-LIKE"/>
    <property type="match status" value="1"/>
</dbReference>
<evidence type="ECO:0000256" key="5">
    <source>
        <dbReference type="ARBA" id="ARBA00023002"/>
    </source>
</evidence>
<evidence type="ECO:0000256" key="2">
    <source>
        <dbReference type="ARBA" id="ARBA00022630"/>
    </source>
</evidence>
<feature type="domain" description="DUS-like FMN-binding" evidence="7">
    <location>
        <begin position="147"/>
        <end position="333"/>
    </location>
</feature>
<dbReference type="PANTHER" id="PTHR45936:SF1">
    <property type="entry name" value="TRNA-DIHYDROURIDINE(20) SYNTHASE [NAD(P)+]-LIKE"/>
    <property type="match status" value="1"/>
</dbReference>
<evidence type="ECO:0000256" key="4">
    <source>
        <dbReference type="ARBA" id="ARBA00022694"/>
    </source>
</evidence>
<gene>
    <name evidence="8" type="ORF">TIFTF001_004524</name>
</gene>
<keyword evidence="5" id="KW-0560">Oxidoreductase</keyword>
<keyword evidence="6" id="KW-0812">Transmembrane</keyword>
<name>A0AA87ZYI3_FICCA</name>
<dbReference type="SUPFAM" id="SSF51395">
    <property type="entry name" value="FMN-linked oxidoreductases"/>
    <property type="match status" value="1"/>
</dbReference>
<dbReference type="InterPro" id="IPR013785">
    <property type="entry name" value="Aldolase_TIM"/>
</dbReference>
<dbReference type="GO" id="GO:0050660">
    <property type="term" value="F:flavin adenine dinucleotide binding"/>
    <property type="evidence" value="ECO:0007669"/>
    <property type="project" value="InterPro"/>
</dbReference>
<keyword evidence="2" id="KW-0285">Flavoprotein</keyword>
<keyword evidence="4" id="KW-0819">tRNA processing</keyword>
<evidence type="ECO:0000313" key="9">
    <source>
        <dbReference type="Proteomes" id="UP001187192"/>
    </source>
</evidence>
<keyword evidence="6" id="KW-1133">Transmembrane helix</keyword>
<reference evidence="8" key="1">
    <citation type="submission" date="2023-07" db="EMBL/GenBank/DDBJ databases">
        <title>draft genome sequence of fig (Ficus carica).</title>
        <authorList>
            <person name="Takahashi T."/>
            <person name="Nishimura K."/>
        </authorList>
    </citation>
    <scope>NUCLEOTIDE SEQUENCE</scope>
</reference>
<evidence type="ECO:0000313" key="8">
    <source>
        <dbReference type="EMBL" id="GMN34126.1"/>
    </source>
</evidence>
<dbReference type="EMBL" id="BTGU01000004">
    <property type="protein sequence ID" value="GMN34126.1"/>
    <property type="molecule type" value="Genomic_DNA"/>
</dbReference>
<dbReference type="InterPro" id="IPR035587">
    <property type="entry name" value="DUS-like_FMN-bd"/>
</dbReference>
<comment type="cofactor">
    <cofactor evidence="1">
        <name>FMN</name>
        <dbReference type="ChEBI" id="CHEBI:58210"/>
    </cofactor>
</comment>
<keyword evidence="6" id="KW-0472">Membrane</keyword>
<evidence type="ECO:0000259" key="7">
    <source>
        <dbReference type="Pfam" id="PF01207"/>
    </source>
</evidence>
<dbReference type="Gene3D" id="3.20.20.70">
    <property type="entry name" value="Aldolase class I"/>
    <property type="match status" value="1"/>
</dbReference>
<accession>A0AA87ZYI3</accession>
<keyword evidence="9" id="KW-1185">Reference proteome</keyword>
<dbReference type="InterPro" id="IPR018517">
    <property type="entry name" value="tRNA_hU_synthase_CS"/>
</dbReference>
<evidence type="ECO:0000256" key="3">
    <source>
        <dbReference type="ARBA" id="ARBA00022643"/>
    </source>
</evidence>
<feature type="transmembrane region" description="Helical" evidence="6">
    <location>
        <begin position="364"/>
        <end position="384"/>
    </location>
</feature>
<comment type="caution">
    <text evidence="8">The sequence shown here is derived from an EMBL/GenBank/DDBJ whole genome shotgun (WGS) entry which is preliminary data.</text>
</comment>
<protein>
    <recommendedName>
        <fullName evidence="7">DUS-like FMN-binding domain-containing protein</fullName>
    </recommendedName>
</protein>
<dbReference type="InterPro" id="IPR052582">
    <property type="entry name" value="tRNA-DUS-like"/>
</dbReference>
<dbReference type="GO" id="GO:0017150">
    <property type="term" value="F:tRNA dihydrouridine synthase activity"/>
    <property type="evidence" value="ECO:0007669"/>
    <property type="project" value="InterPro"/>
</dbReference>
<dbReference type="CDD" id="cd02801">
    <property type="entry name" value="DUS_like_FMN"/>
    <property type="match status" value="1"/>
</dbReference>
<dbReference type="PROSITE" id="PS01136">
    <property type="entry name" value="UPF0034"/>
    <property type="match status" value="1"/>
</dbReference>
<proteinExistence type="predicted"/>
<evidence type="ECO:0000256" key="6">
    <source>
        <dbReference type="SAM" id="Phobius"/>
    </source>
</evidence>
<dbReference type="Proteomes" id="UP001187192">
    <property type="component" value="Unassembled WGS sequence"/>
</dbReference>
<dbReference type="AlphaFoldDB" id="A0AA87ZYI3"/>
<dbReference type="Pfam" id="PF01207">
    <property type="entry name" value="Dus"/>
    <property type="match status" value="1"/>
</dbReference>